<gene>
    <name evidence="12" type="ORF">H9895_03980</name>
</gene>
<dbReference type="GO" id="GO:0006071">
    <property type="term" value="P:glycerol metabolic process"/>
    <property type="evidence" value="ECO:0007669"/>
    <property type="project" value="UniProtKB-KW"/>
</dbReference>
<keyword evidence="7 9" id="KW-0560">Oxidoreductase</keyword>
<dbReference type="InterPro" id="IPR000447">
    <property type="entry name" value="G3P_DH_FAD-dep"/>
</dbReference>
<comment type="cofactor">
    <cofactor evidence="1 9">
        <name>FAD</name>
        <dbReference type="ChEBI" id="CHEBI:57692"/>
    </cofactor>
</comment>
<comment type="similarity">
    <text evidence="3 9">Belongs to the FAD-dependent glycerol-3-phosphate dehydrogenase family.</text>
</comment>
<evidence type="ECO:0000256" key="8">
    <source>
        <dbReference type="ARBA" id="ARBA00049055"/>
    </source>
</evidence>
<proteinExistence type="inferred from homology"/>
<name>A0A9D1PKL2_9BACI</name>
<accession>A0A9D1PKL2</accession>
<dbReference type="InterPro" id="IPR031656">
    <property type="entry name" value="DAO_C"/>
</dbReference>
<dbReference type="EC" id="1.1.5.3" evidence="9"/>
<dbReference type="PROSITE" id="PS00977">
    <property type="entry name" value="FAD_G3PDH_1"/>
    <property type="match status" value="1"/>
</dbReference>
<dbReference type="Gene3D" id="3.50.50.60">
    <property type="entry name" value="FAD/NAD(P)-binding domain"/>
    <property type="match status" value="1"/>
</dbReference>
<sequence length="548" mass="61522">MSFSNLRRAETTSKLANETFDIVIVGGGITGAGIALDAATRGLKVALLEMNDFASGTSSRSTKLVHGGLRYLKQFEIKEVAQLGRERAVVYENGPHVTTPERMLLPFHKGGTFGRVMTNVALTMYDNLAQVKRSERKVMISKNAVVDKVPFIKEKGLKGGGVYVEYRTDDARLTLEVMKKAAEKGATILNYAQVTGFEYDKKKKVNGVRFLDKAIHKEVIVRTDVVVNASGPWVDKLRHLDYAKGKKHLQLSKGVHIVFDQEKFPLKQAVYFDTHDKRMVFAIPRDGKTYVGTTDDFYDGNAEDMHVLQSEVDYLLKAIADMFPHLTLHEADVESSWAGVRPLIFEEGKDPSEISRKDEIWEAESNIITIAGGKLTGYRKMAETIVDLLYKKYVPKKKFDHATCQTKQLPISGGDVGGSKGFATFKETWMQKLQALSFTKDEATNLIATFGSNIDTAISYIDYNDTNLPNALYAKLMYSIHHEMVLHPIDFMYRRTGDLLFNIAEVKRHKADIIDVMAKIFVWSNDVKVLYTKEVDAAIKNAESFRAS</sequence>
<reference evidence="12" key="1">
    <citation type="journal article" date="2021" name="PeerJ">
        <title>Extensive microbial diversity within the chicken gut microbiome revealed by metagenomics and culture.</title>
        <authorList>
            <person name="Gilroy R."/>
            <person name="Ravi A."/>
            <person name="Getino M."/>
            <person name="Pursley I."/>
            <person name="Horton D.L."/>
            <person name="Alikhan N.F."/>
            <person name="Baker D."/>
            <person name="Gharbi K."/>
            <person name="Hall N."/>
            <person name="Watson M."/>
            <person name="Adriaenssens E.M."/>
            <person name="Foster-Nyarko E."/>
            <person name="Jarju S."/>
            <person name="Secka A."/>
            <person name="Antonio M."/>
            <person name="Oren A."/>
            <person name="Chaudhuri R.R."/>
            <person name="La Ragione R."/>
            <person name="Hildebrand F."/>
            <person name="Pallen M.J."/>
        </authorList>
    </citation>
    <scope>NUCLEOTIDE SEQUENCE</scope>
    <source>
        <strain evidence="12">CHK169-2315</strain>
    </source>
</reference>
<dbReference type="Proteomes" id="UP000823937">
    <property type="component" value="Unassembled WGS sequence"/>
</dbReference>
<dbReference type="Gene3D" id="1.10.8.870">
    <property type="entry name" value="Alpha-glycerophosphate oxidase, cap domain"/>
    <property type="match status" value="1"/>
</dbReference>
<dbReference type="GO" id="GO:0009331">
    <property type="term" value="C:glycerol-3-phosphate dehydrogenase (FAD) complex"/>
    <property type="evidence" value="ECO:0007669"/>
    <property type="project" value="UniProtKB-UniRule"/>
</dbReference>
<feature type="domain" description="FAD dependent oxidoreductase" evidence="10">
    <location>
        <begin position="21"/>
        <end position="346"/>
    </location>
</feature>
<dbReference type="PROSITE" id="PS00978">
    <property type="entry name" value="FAD_G3PDH_2"/>
    <property type="match status" value="1"/>
</dbReference>
<evidence type="ECO:0000256" key="7">
    <source>
        <dbReference type="ARBA" id="ARBA00023002"/>
    </source>
</evidence>
<dbReference type="Pfam" id="PF01266">
    <property type="entry name" value="DAO"/>
    <property type="match status" value="1"/>
</dbReference>
<evidence type="ECO:0000256" key="3">
    <source>
        <dbReference type="ARBA" id="ARBA00007330"/>
    </source>
</evidence>
<evidence type="ECO:0000256" key="4">
    <source>
        <dbReference type="ARBA" id="ARBA00022630"/>
    </source>
</evidence>
<keyword evidence="4 9" id="KW-0285">Flavoprotein</keyword>
<dbReference type="GO" id="GO:0004368">
    <property type="term" value="F:glycerol-3-phosphate dehydrogenase (quinone) activity"/>
    <property type="evidence" value="ECO:0007669"/>
    <property type="project" value="UniProtKB-EC"/>
</dbReference>
<evidence type="ECO:0000256" key="2">
    <source>
        <dbReference type="ARBA" id="ARBA00004977"/>
    </source>
</evidence>
<evidence type="ECO:0000256" key="6">
    <source>
        <dbReference type="ARBA" id="ARBA00022827"/>
    </source>
</evidence>
<evidence type="ECO:0000313" key="12">
    <source>
        <dbReference type="EMBL" id="HIV74223.1"/>
    </source>
</evidence>
<dbReference type="PRINTS" id="PR01001">
    <property type="entry name" value="FADG3PDH"/>
</dbReference>
<evidence type="ECO:0000256" key="1">
    <source>
        <dbReference type="ARBA" id="ARBA00001974"/>
    </source>
</evidence>
<keyword evidence="5" id="KW-0319">Glycerol metabolism</keyword>
<dbReference type="AlphaFoldDB" id="A0A9D1PKL2"/>
<dbReference type="InterPro" id="IPR006076">
    <property type="entry name" value="FAD-dep_OxRdtase"/>
</dbReference>
<dbReference type="SUPFAM" id="SSF54373">
    <property type="entry name" value="FAD-linked reductases, C-terminal domain"/>
    <property type="match status" value="1"/>
</dbReference>
<comment type="pathway">
    <text evidence="2">Polyol metabolism; glycerol degradation via glycerol kinase pathway; glycerone phosphate from sn-glycerol 3-phosphate (aerobic route): step 1/1.</text>
</comment>
<dbReference type="PANTHER" id="PTHR11985:SF35">
    <property type="entry name" value="ANAEROBIC GLYCEROL-3-PHOSPHATE DEHYDROGENASE SUBUNIT A"/>
    <property type="match status" value="1"/>
</dbReference>
<keyword evidence="6" id="KW-0274">FAD</keyword>
<dbReference type="InterPro" id="IPR038299">
    <property type="entry name" value="DAO_C_sf"/>
</dbReference>
<organism evidence="12 13">
    <name type="scientific">Candidatus Pseudogracilibacillus intestinigallinarum</name>
    <dbReference type="NCBI Taxonomy" id="2838742"/>
    <lineage>
        <taxon>Bacteria</taxon>
        <taxon>Bacillati</taxon>
        <taxon>Bacillota</taxon>
        <taxon>Bacilli</taxon>
        <taxon>Bacillales</taxon>
        <taxon>Bacillaceae</taxon>
        <taxon>Pseudogracilibacillus</taxon>
    </lineage>
</organism>
<comment type="caution">
    <text evidence="12">The sequence shown here is derived from an EMBL/GenBank/DDBJ whole genome shotgun (WGS) entry which is preliminary data.</text>
</comment>
<dbReference type="GO" id="GO:0046168">
    <property type="term" value="P:glycerol-3-phosphate catabolic process"/>
    <property type="evidence" value="ECO:0007669"/>
    <property type="project" value="TreeGrafter"/>
</dbReference>
<feature type="domain" description="Alpha-glycerophosphate oxidase C-terminal" evidence="11">
    <location>
        <begin position="404"/>
        <end position="526"/>
    </location>
</feature>
<evidence type="ECO:0000313" key="13">
    <source>
        <dbReference type="Proteomes" id="UP000823937"/>
    </source>
</evidence>
<dbReference type="EMBL" id="DXHX01000056">
    <property type="protein sequence ID" value="HIV74223.1"/>
    <property type="molecule type" value="Genomic_DNA"/>
</dbReference>
<dbReference type="InterPro" id="IPR036188">
    <property type="entry name" value="FAD/NAD-bd_sf"/>
</dbReference>
<protein>
    <recommendedName>
        <fullName evidence="9">Glycerol-3-phosphate dehydrogenase</fullName>
        <ecNumber evidence="9">1.1.5.3</ecNumber>
    </recommendedName>
</protein>
<evidence type="ECO:0000256" key="5">
    <source>
        <dbReference type="ARBA" id="ARBA00022798"/>
    </source>
</evidence>
<dbReference type="PANTHER" id="PTHR11985">
    <property type="entry name" value="GLYCEROL-3-PHOSPHATE DEHYDROGENASE"/>
    <property type="match status" value="1"/>
</dbReference>
<evidence type="ECO:0000256" key="9">
    <source>
        <dbReference type="RuleBase" id="RU361217"/>
    </source>
</evidence>
<dbReference type="Pfam" id="PF16901">
    <property type="entry name" value="DAO_C"/>
    <property type="match status" value="1"/>
</dbReference>
<reference evidence="12" key="2">
    <citation type="submission" date="2021-04" db="EMBL/GenBank/DDBJ databases">
        <authorList>
            <person name="Gilroy R."/>
        </authorList>
    </citation>
    <scope>NUCLEOTIDE SEQUENCE</scope>
    <source>
        <strain evidence="12">CHK169-2315</strain>
    </source>
</reference>
<evidence type="ECO:0000259" key="10">
    <source>
        <dbReference type="Pfam" id="PF01266"/>
    </source>
</evidence>
<dbReference type="Gene3D" id="3.30.9.10">
    <property type="entry name" value="D-Amino Acid Oxidase, subunit A, domain 2"/>
    <property type="match status" value="1"/>
</dbReference>
<dbReference type="SUPFAM" id="SSF51905">
    <property type="entry name" value="FAD/NAD(P)-binding domain"/>
    <property type="match status" value="1"/>
</dbReference>
<comment type="catalytic activity">
    <reaction evidence="8 9">
        <text>a quinone + sn-glycerol 3-phosphate = dihydroxyacetone phosphate + a quinol</text>
        <dbReference type="Rhea" id="RHEA:18977"/>
        <dbReference type="ChEBI" id="CHEBI:24646"/>
        <dbReference type="ChEBI" id="CHEBI:57597"/>
        <dbReference type="ChEBI" id="CHEBI:57642"/>
        <dbReference type="ChEBI" id="CHEBI:132124"/>
        <dbReference type="EC" id="1.1.5.3"/>
    </reaction>
</comment>
<evidence type="ECO:0000259" key="11">
    <source>
        <dbReference type="Pfam" id="PF16901"/>
    </source>
</evidence>